<sequence length="1027" mass="119285">MYDAPKLEKKIHSFWEKEKIHKKVKESKKDAEKFYFCDGPPYATGQIHPGTAWNKCVKDAVCRYKRARGFNVRDQAGFDTHGLPIEVKVEQELKLKSKKDIQKIGVAKFIKKCREFATKYIGVMSKQFKGLGCWLDFEDYYVTYKNSYIEAVWSTIKKAQEKQLLERGVYVLPFCPRCETAIANYELEYDERVDPSIYVKFKILGREKEYLVIWTTTPWTLVGNIAVMVHPNYQYVKVKVEDENWIVAKDRLNAVVAVTNKLGLSSVILEEFSGLKLDGLRYVHPLLGKVPKHKEFKDAHRVVMSDKFVTLEDGSGLVHCAPGHGPQDFEVGKQYNLPIFCPVGENGRYTKDAGDYAGMYVKEADKLIIEELDKKGLLIHAGDIRHRYPHCWRCKSSLIFITTDQWFIRITKMKEKMLAELEKVRWQPEFARVWFKDFITYAPDWCISRQRYWGIPLPIWECSKCKKIKVISSRTELEIESGKRLEDLHKPEIDEVFLKCECGGEMRRVPDVLDVWFDSGNAIWAPLTKEELKKWYPCDFIVEGKDQIRGWFYSLLGCGVITHDEIPYRNLLMHGFFVDEKGEKMSKSLGNFVPLEEITEKYGVDTFRLWSMSSTVWEDLKFNWEEIKGANKSLSILWNMYLFTDRFSKLSKFDPKKHVKEYEPEDLWLLSRLNGMIKQTTAQLDNYELHEAVRLYRNFMVEDLSRFYLKLGKKRLADGRNTDAFFKTLHTCMLALTKLLTPITPFIAEEGYQLLFRESEGKESVSMLPWPEHDHTAINPLLEKQMEICREIGGVVAQIRQNANVKLRWPLEEVVVVTDSIEHRNGVERLPYIIEIMSNVKKVRIQEDMPTVLEAKTKLNLMGPAFREYAAAVAEAVKKSDARLVRKELEEKKTFEVMVNEISYKVTPDMVEFSETPPKGYAEAPFSGGRVFLKKDVTPALYEEAIAREVARRIQMMRKELQLVETDLIKVNVIADAELLSILKKNEQALAKEVKAKSLILSEKQKLKGKAKEWEIEDSEVKIVIVK</sequence>
<comment type="catalytic activity">
    <reaction evidence="10">
        <text>tRNA(Ile) + L-isoleucine + ATP = L-isoleucyl-tRNA(Ile) + AMP + diphosphate</text>
        <dbReference type="Rhea" id="RHEA:11060"/>
        <dbReference type="Rhea" id="RHEA-COMP:9666"/>
        <dbReference type="Rhea" id="RHEA-COMP:9695"/>
        <dbReference type="ChEBI" id="CHEBI:30616"/>
        <dbReference type="ChEBI" id="CHEBI:33019"/>
        <dbReference type="ChEBI" id="CHEBI:58045"/>
        <dbReference type="ChEBI" id="CHEBI:78442"/>
        <dbReference type="ChEBI" id="CHEBI:78528"/>
        <dbReference type="ChEBI" id="CHEBI:456215"/>
        <dbReference type="EC" id="6.1.1.5"/>
    </reaction>
</comment>
<keyword evidence="3 14" id="KW-0436">Ligase</keyword>
<evidence type="ECO:0000259" key="13">
    <source>
        <dbReference type="Pfam" id="PF08264"/>
    </source>
</evidence>
<evidence type="ECO:0000256" key="3">
    <source>
        <dbReference type="ARBA" id="ARBA00022598"/>
    </source>
</evidence>
<dbReference type="AlphaFoldDB" id="A0A7D6BKT4"/>
<dbReference type="GO" id="GO:0004822">
    <property type="term" value="F:isoleucine-tRNA ligase activity"/>
    <property type="evidence" value="ECO:0007669"/>
    <property type="project" value="UniProtKB-UniRule"/>
</dbReference>
<keyword evidence="7" id="KW-0067">ATP-binding</keyword>
<dbReference type="InterPro" id="IPR014729">
    <property type="entry name" value="Rossmann-like_a/b/a_fold"/>
</dbReference>
<dbReference type="EMBL" id="CP058998">
    <property type="protein sequence ID" value="QLJ52196.1"/>
    <property type="molecule type" value="Genomic_DNA"/>
</dbReference>
<keyword evidence="8" id="KW-0648">Protein biosynthesis</keyword>
<evidence type="ECO:0000256" key="8">
    <source>
        <dbReference type="ARBA" id="ARBA00022917"/>
    </source>
</evidence>
<gene>
    <name evidence="14" type="ORF">Sv326_0021</name>
</gene>
<keyword evidence="4" id="KW-0479">Metal-binding</keyword>
<dbReference type="InterPro" id="IPR013155">
    <property type="entry name" value="M/V/L/I-tRNA-synth_anticd-bd"/>
</dbReference>
<dbReference type="CDD" id="cd07961">
    <property type="entry name" value="Anticodon_Ia_Ile_ABEc"/>
    <property type="match status" value="1"/>
</dbReference>
<dbReference type="Gene3D" id="3.40.50.620">
    <property type="entry name" value="HUPs"/>
    <property type="match status" value="2"/>
</dbReference>
<evidence type="ECO:0000256" key="4">
    <source>
        <dbReference type="ARBA" id="ARBA00022723"/>
    </source>
</evidence>
<dbReference type="PRINTS" id="PR00984">
    <property type="entry name" value="TRNASYNTHILE"/>
</dbReference>
<dbReference type="PANTHER" id="PTHR42780:SF1">
    <property type="entry name" value="ISOLEUCINE--TRNA LIGASE, CYTOPLASMIC"/>
    <property type="match status" value="1"/>
</dbReference>
<evidence type="ECO:0000259" key="12">
    <source>
        <dbReference type="Pfam" id="PF00133"/>
    </source>
</evidence>
<evidence type="ECO:0000256" key="6">
    <source>
        <dbReference type="ARBA" id="ARBA00022833"/>
    </source>
</evidence>
<feature type="domain" description="Methionyl/Valyl/Leucyl/Isoleucyl-tRNA synthetase anticodon-binding" evidence="13">
    <location>
        <begin position="666"/>
        <end position="814"/>
    </location>
</feature>
<evidence type="ECO:0000256" key="1">
    <source>
        <dbReference type="ARBA" id="ARBA00013165"/>
    </source>
</evidence>
<dbReference type="Pfam" id="PF19302">
    <property type="entry name" value="DUF5915"/>
    <property type="match status" value="1"/>
</dbReference>
<dbReference type="KEGG" id="flt:Sv326_0021"/>
<dbReference type="InterPro" id="IPR009080">
    <property type="entry name" value="tRNAsynth_Ia_anticodon-bd"/>
</dbReference>
<organism evidence="14 15">
    <name type="scientific">Fermentimicrarchaeum limneticum</name>
    <dbReference type="NCBI Taxonomy" id="2795018"/>
    <lineage>
        <taxon>Archaea</taxon>
        <taxon>Candidatus Micrarchaeota</taxon>
        <taxon>Candidatus Fermentimicrarchaeales</taxon>
        <taxon>Candidatus Fermentimicrarchaeaceae</taxon>
        <taxon>Candidatus Fermentimicrarchaeum</taxon>
    </lineage>
</organism>
<evidence type="ECO:0000256" key="11">
    <source>
        <dbReference type="NCBIfam" id="TIGR00392"/>
    </source>
</evidence>
<dbReference type="FunFam" id="3.40.50.620:FF:000286">
    <property type="entry name" value="Isoleucine--tRNA ligase"/>
    <property type="match status" value="1"/>
</dbReference>
<protein>
    <recommendedName>
        <fullName evidence="1 11">Isoleucine--tRNA ligase</fullName>
        <ecNumber evidence="1 11">6.1.1.5</ecNumber>
    </recommendedName>
</protein>
<reference evidence="15" key="1">
    <citation type="submission" date="2020-07" db="EMBL/GenBank/DDBJ databases">
        <title>Metabolic diversity and evolutionary history of the archaeal phylum ###Micrarchaeota### uncovered from a freshwater lake metagenome.</title>
        <authorList>
            <person name="Kadnikov V.V."/>
            <person name="Savvichev A.S."/>
            <person name="Mardanov A.V."/>
            <person name="Beletsky A.V."/>
            <person name="Chupakov A.V."/>
            <person name="Kokryatskaya N.M."/>
            <person name="Pimenov N.V."/>
            <person name="Ravin N.V."/>
        </authorList>
    </citation>
    <scope>NUCLEOTIDE SEQUENCE [LARGE SCALE GENOMIC DNA]</scope>
</reference>
<dbReference type="Gene3D" id="1.10.730.10">
    <property type="entry name" value="Isoleucyl-tRNA Synthetase, Domain 1"/>
    <property type="match status" value="1"/>
</dbReference>
<dbReference type="Gene3D" id="3.30.720.200">
    <property type="match status" value="1"/>
</dbReference>
<dbReference type="Pfam" id="PF00133">
    <property type="entry name" value="tRNA-synt_1"/>
    <property type="match status" value="1"/>
</dbReference>
<evidence type="ECO:0000313" key="15">
    <source>
        <dbReference type="Proteomes" id="UP000510821"/>
    </source>
</evidence>
<evidence type="ECO:0000256" key="7">
    <source>
        <dbReference type="ARBA" id="ARBA00022840"/>
    </source>
</evidence>
<dbReference type="GO" id="GO:0005737">
    <property type="term" value="C:cytoplasm"/>
    <property type="evidence" value="ECO:0007669"/>
    <property type="project" value="UniProtKB-UniRule"/>
</dbReference>
<evidence type="ECO:0000256" key="10">
    <source>
        <dbReference type="ARBA" id="ARBA00048359"/>
    </source>
</evidence>
<dbReference type="GO" id="GO:0006428">
    <property type="term" value="P:isoleucyl-tRNA aminoacylation"/>
    <property type="evidence" value="ECO:0007669"/>
    <property type="project" value="UniProtKB-UniRule"/>
</dbReference>
<dbReference type="Proteomes" id="UP000510821">
    <property type="component" value="Chromosome"/>
</dbReference>
<dbReference type="GO" id="GO:0046872">
    <property type="term" value="F:metal ion binding"/>
    <property type="evidence" value="ECO:0007669"/>
    <property type="project" value="UniProtKB-KW"/>
</dbReference>
<name>A0A7D6BKT4_FERL1</name>
<dbReference type="SUPFAM" id="SSF50677">
    <property type="entry name" value="ValRS/IleRS/LeuRS editing domain"/>
    <property type="match status" value="1"/>
</dbReference>
<keyword evidence="2" id="KW-0963">Cytoplasm</keyword>
<feature type="domain" description="Aminoacyl-tRNA synthetase class Ia" evidence="12">
    <location>
        <begin position="11"/>
        <end position="622"/>
    </location>
</feature>
<accession>A0A7D6BKT4</accession>
<dbReference type="InterPro" id="IPR002300">
    <property type="entry name" value="aa-tRNA-synth_Ia"/>
</dbReference>
<evidence type="ECO:0000256" key="9">
    <source>
        <dbReference type="ARBA" id="ARBA00023146"/>
    </source>
</evidence>
<dbReference type="CDD" id="cd00818">
    <property type="entry name" value="IleRS_core"/>
    <property type="match status" value="1"/>
</dbReference>
<dbReference type="SUPFAM" id="SSF52374">
    <property type="entry name" value="Nucleotidylyl transferase"/>
    <property type="match status" value="1"/>
</dbReference>
<dbReference type="SUPFAM" id="SSF47323">
    <property type="entry name" value="Anticodon-binding domain of a subclass of class I aminoacyl-tRNA synthetases"/>
    <property type="match status" value="1"/>
</dbReference>
<dbReference type="InterPro" id="IPR023586">
    <property type="entry name" value="Ile-tRNA-ligase_type2"/>
</dbReference>
<dbReference type="InterPro" id="IPR033709">
    <property type="entry name" value="Anticodon_Ile_ABEc"/>
</dbReference>
<dbReference type="Gene3D" id="3.90.740.10">
    <property type="entry name" value="Valyl/Leucyl/Isoleucyl-tRNA synthetase, editing domain"/>
    <property type="match status" value="1"/>
</dbReference>
<keyword evidence="6" id="KW-0862">Zinc</keyword>
<dbReference type="GO" id="GO:0005524">
    <property type="term" value="F:ATP binding"/>
    <property type="evidence" value="ECO:0007669"/>
    <property type="project" value="UniProtKB-KW"/>
</dbReference>
<evidence type="ECO:0000313" key="14">
    <source>
        <dbReference type="EMBL" id="QLJ52196.1"/>
    </source>
</evidence>
<dbReference type="InterPro" id="IPR002301">
    <property type="entry name" value="Ile-tRNA-ligase"/>
</dbReference>
<dbReference type="PANTHER" id="PTHR42780">
    <property type="entry name" value="SOLEUCYL-TRNA SYNTHETASE"/>
    <property type="match status" value="1"/>
</dbReference>
<dbReference type="Pfam" id="PF08264">
    <property type="entry name" value="Anticodon_1"/>
    <property type="match status" value="1"/>
</dbReference>
<proteinExistence type="predicted"/>
<dbReference type="InterPro" id="IPR009008">
    <property type="entry name" value="Val/Leu/Ile-tRNA-synth_edit"/>
</dbReference>
<dbReference type="GO" id="GO:0000049">
    <property type="term" value="F:tRNA binding"/>
    <property type="evidence" value="ECO:0007669"/>
    <property type="project" value="InterPro"/>
</dbReference>
<evidence type="ECO:0000256" key="5">
    <source>
        <dbReference type="ARBA" id="ARBA00022741"/>
    </source>
</evidence>
<dbReference type="NCBIfam" id="TIGR00392">
    <property type="entry name" value="ileS"/>
    <property type="match status" value="1"/>
</dbReference>
<evidence type="ECO:0000256" key="2">
    <source>
        <dbReference type="ARBA" id="ARBA00022490"/>
    </source>
</evidence>
<dbReference type="EC" id="6.1.1.5" evidence="1 11"/>
<keyword evidence="9 14" id="KW-0030">Aminoacyl-tRNA synthetase</keyword>
<dbReference type="GO" id="GO:0002161">
    <property type="term" value="F:aminoacyl-tRNA deacylase activity"/>
    <property type="evidence" value="ECO:0007669"/>
    <property type="project" value="InterPro"/>
</dbReference>
<keyword evidence="5" id="KW-0547">Nucleotide-binding</keyword>